<organism evidence="1 2">
    <name type="scientific">Belnapia arida</name>
    <dbReference type="NCBI Taxonomy" id="2804533"/>
    <lineage>
        <taxon>Bacteria</taxon>
        <taxon>Pseudomonadati</taxon>
        <taxon>Pseudomonadota</taxon>
        <taxon>Alphaproteobacteria</taxon>
        <taxon>Acetobacterales</taxon>
        <taxon>Roseomonadaceae</taxon>
        <taxon>Belnapia</taxon>
    </lineage>
</organism>
<dbReference type="Proteomes" id="UP000660885">
    <property type="component" value="Unassembled WGS sequence"/>
</dbReference>
<evidence type="ECO:0000313" key="1">
    <source>
        <dbReference type="EMBL" id="MBL6076478.1"/>
    </source>
</evidence>
<comment type="caution">
    <text evidence="1">The sequence shown here is derived from an EMBL/GenBank/DDBJ whole genome shotgun (WGS) entry which is preliminary data.</text>
</comment>
<dbReference type="RefSeq" id="WP_202829669.1">
    <property type="nucleotide sequence ID" value="NZ_JAETWB010000001.1"/>
</dbReference>
<keyword evidence="2" id="KW-1185">Reference proteome</keyword>
<dbReference type="EMBL" id="JAETWB010000001">
    <property type="protein sequence ID" value="MBL6076478.1"/>
    <property type="molecule type" value="Genomic_DNA"/>
</dbReference>
<sequence length="116" mass="12440">MSEIIVFPLARPPAPGTPRGGEEVATLADRLSKIERSESGDETIMELLVDAELAALSALAAAPARSHADVTLKLATLLRRVEAADEGLMPEGEMTLLRSALRDMRRLARRPVAARA</sequence>
<evidence type="ECO:0000313" key="2">
    <source>
        <dbReference type="Proteomes" id="UP000660885"/>
    </source>
</evidence>
<reference evidence="1 2" key="1">
    <citation type="submission" date="2021-01" db="EMBL/GenBank/DDBJ databases">
        <title>Belnapia mucosa sp. nov. and Belnapia arida sp. nov., isolated from the Tabernas Desert (Almeria, Spain).</title>
        <authorList>
            <person name="Molina-Menor E."/>
            <person name="Vidal-Verdu A."/>
            <person name="Calonge A."/>
            <person name="Satari L."/>
            <person name="Pereto J."/>
            <person name="Porcar M."/>
        </authorList>
    </citation>
    <scope>NUCLEOTIDE SEQUENCE [LARGE SCALE GENOMIC DNA]</scope>
    <source>
        <strain evidence="1 2">T18</strain>
    </source>
</reference>
<evidence type="ECO:0008006" key="3">
    <source>
        <dbReference type="Google" id="ProtNLM"/>
    </source>
</evidence>
<name>A0ABS1TVK8_9PROT</name>
<gene>
    <name evidence="1" type="ORF">JMJ56_00590</name>
</gene>
<proteinExistence type="predicted"/>
<accession>A0ABS1TVK8</accession>
<protein>
    <recommendedName>
        <fullName evidence="3">Class II flagellar assembly regulator</fullName>
    </recommendedName>
</protein>